<accession>A0A0D9VI99</accession>
<dbReference type="EnsemblPlants" id="LPERR02G19550.1">
    <property type="protein sequence ID" value="LPERR02G19550.1"/>
    <property type="gene ID" value="LPERR02G19550"/>
</dbReference>
<dbReference type="Gramene" id="LPERR02G19550.1">
    <property type="protein sequence ID" value="LPERR02G19550.1"/>
    <property type="gene ID" value="LPERR02G19550"/>
</dbReference>
<feature type="transmembrane region" description="Helical" evidence="6">
    <location>
        <begin position="171"/>
        <end position="188"/>
    </location>
</feature>
<evidence type="ECO:0000313" key="8">
    <source>
        <dbReference type="EnsemblPlants" id="LPERR02G19550.1"/>
    </source>
</evidence>
<evidence type="ECO:0000259" key="7">
    <source>
        <dbReference type="Pfam" id="PF03151"/>
    </source>
</evidence>
<name>A0A0D9VI99_9ORYZ</name>
<feature type="transmembrane region" description="Helical" evidence="6">
    <location>
        <begin position="266"/>
        <end position="288"/>
    </location>
</feature>
<evidence type="ECO:0000256" key="4">
    <source>
        <dbReference type="ARBA" id="ARBA00023136"/>
    </source>
</evidence>
<comment type="subcellular location">
    <subcellularLocation>
        <location evidence="1">Membrane</location>
        <topology evidence="1">Multi-pass membrane protein</topology>
    </subcellularLocation>
</comment>
<dbReference type="PANTHER" id="PTHR11132">
    <property type="entry name" value="SOLUTE CARRIER FAMILY 35"/>
    <property type="match status" value="1"/>
</dbReference>
<feature type="transmembrane region" description="Helical" evidence="6">
    <location>
        <begin position="194"/>
        <end position="214"/>
    </location>
</feature>
<feature type="transmembrane region" description="Helical" evidence="6">
    <location>
        <begin position="107"/>
        <end position="128"/>
    </location>
</feature>
<evidence type="ECO:0000256" key="2">
    <source>
        <dbReference type="ARBA" id="ARBA00022692"/>
    </source>
</evidence>
<protein>
    <recommendedName>
        <fullName evidence="7">Sugar phosphate transporter domain-containing protein</fullName>
    </recommendedName>
</protein>
<dbReference type="GO" id="GO:0016020">
    <property type="term" value="C:membrane"/>
    <property type="evidence" value="ECO:0007669"/>
    <property type="project" value="UniProtKB-SubCell"/>
</dbReference>
<keyword evidence="4 6" id="KW-0472">Membrane</keyword>
<dbReference type="InterPro" id="IPR050186">
    <property type="entry name" value="TPT_transporter"/>
</dbReference>
<feature type="compositionally biased region" description="Basic and acidic residues" evidence="5">
    <location>
        <begin position="431"/>
        <end position="443"/>
    </location>
</feature>
<feature type="transmembrane region" description="Helical" evidence="6">
    <location>
        <begin position="351"/>
        <end position="375"/>
    </location>
</feature>
<feature type="transmembrane region" description="Helical" evidence="6">
    <location>
        <begin position="68"/>
        <end position="87"/>
    </location>
</feature>
<feature type="transmembrane region" description="Helical" evidence="6">
    <location>
        <begin position="300"/>
        <end position="317"/>
    </location>
</feature>
<evidence type="ECO:0000313" key="9">
    <source>
        <dbReference type="Proteomes" id="UP000032180"/>
    </source>
</evidence>
<evidence type="ECO:0000256" key="6">
    <source>
        <dbReference type="SAM" id="Phobius"/>
    </source>
</evidence>
<evidence type="ECO:0000256" key="3">
    <source>
        <dbReference type="ARBA" id="ARBA00022989"/>
    </source>
</evidence>
<reference evidence="8" key="3">
    <citation type="submission" date="2015-04" db="UniProtKB">
        <authorList>
            <consortium name="EnsemblPlants"/>
        </authorList>
    </citation>
    <scope>IDENTIFICATION</scope>
</reference>
<keyword evidence="9" id="KW-1185">Reference proteome</keyword>
<dbReference type="InterPro" id="IPR004853">
    <property type="entry name" value="Sugar_P_trans_dom"/>
</dbReference>
<evidence type="ECO:0000256" key="1">
    <source>
        <dbReference type="ARBA" id="ARBA00004141"/>
    </source>
</evidence>
<keyword evidence="2 6" id="KW-0812">Transmembrane</keyword>
<dbReference type="Pfam" id="PF03151">
    <property type="entry name" value="TPT"/>
    <property type="match status" value="1"/>
</dbReference>
<dbReference type="Proteomes" id="UP000032180">
    <property type="component" value="Chromosome 2"/>
</dbReference>
<reference evidence="9" key="2">
    <citation type="submission" date="2013-12" db="EMBL/GenBank/DDBJ databases">
        <authorList>
            <person name="Yu Y."/>
            <person name="Lee S."/>
            <person name="de Baynast K."/>
            <person name="Wissotski M."/>
            <person name="Liu L."/>
            <person name="Talag J."/>
            <person name="Goicoechea J."/>
            <person name="Angelova A."/>
            <person name="Jetty R."/>
            <person name="Kudrna D."/>
            <person name="Golser W."/>
            <person name="Rivera L."/>
            <person name="Zhang J."/>
            <person name="Wing R."/>
        </authorList>
    </citation>
    <scope>NUCLEOTIDE SEQUENCE</scope>
</reference>
<feature type="transmembrane region" description="Helical" evidence="6">
    <location>
        <begin position="39"/>
        <end position="56"/>
    </location>
</feature>
<feature type="transmembrane region" description="Helical" evidence="6">
    <location>
        <begin position="226"/>
        <end position="246"/>
    </location>
</feature>
<dbReference type="AlphaFoldDB" id="A0A0D9VI99"/>
<reference evidence="8 9" key="1">
    <citation type="submission" date="2012-08" db="EMBL/GenBank/DDBJ databases">
        <title>Oryza genome evolution.</title>
        <authorList>
            <person name="Wing R.A."/>
        </authorList>
    </citation>
    <scope>NUCLEOTIDE SEQUENCE</scope>
</reference>
<dbReference type="eggNOG" id="KOG1444">
    <property type="taxonomic scope" value="Eukaryota"/>
</dbReference>
<sequence length="449" mass="49421">MAKGEGGLLLPISMEGGKGGGGGGDDDALFKGSAMTRRGAVAALSYMACSVLLVMFNKAALSSYNFPCANVITLLQMVCSTGLLYVLRRLKIISFTNSEPSVPSDALFFVPFRILLRTTPLSLAYLLYMLASMESVRGVNVPMYTTLRRTTVVFTMTMEYFLAKQKHTPPIIGSVALIVFGAFVAGARDLSFDARGYAIVFVANITTAVYLATINRIGKSSGLNSFGLMWCNGLVCGPSVLFLTYIQGDLRRTIEFPYLYSPGFQAVLLFSCMLAFLLNYTIFWNTILNSALTQSMCGNLKDFFTVGIGWVLFGGLPFDLLNVIGQGLGFLGSGLYAYCKIKGKVILLRFFLVRIILLWFLLRWLFFLFLFLIIIKRIISWQWMGGERRVIFSSSGAMHTTSASHLPRLLLAGTAARAARETTPPATAADGAERHQTDAMGEMRRRRRS</sequence>
<organism evidence="8 9">
    <name type="scientific">Leersia perrieri</name>
    <dbReference type="NCBI Taxonomy" id="77586"/>
    <lineage>
        <taxon>Eukaryota</taxon>
        <taxon>Viridiplantae</taxon>
        <taxon>Streptophyta</taxon>
        <taxon>Embryophyta</taxon>
        <taxon>Tracheophyta</taxon>
        <taxon>Spermatophyta</taxon>
        <taxon>Magnoliopsida</taxon>
        <taxon>Liliopsida</taxon>
        <taxon>Poales</taxon>
        <taxon>Poaceae</taxon>
        <taxon>BOP clade</taxon>
        <taxon>Oryzoideae</taxon>
        <taxon>Oryzeae</taxon>
        <taxon>Oryzinae</taxon>
        <taxon>Leersia</taxon>
    </lineage>
</organism>
<feature type="domain" description="Sugar phosphate transporter" evidence="7">
    <location>
        <begin position="47"/>
        <end position="336"/>
    </location>
</feature>
<proteinExistence type="predicted"/>
<evidence type="ECO:0000256" key="5">
    <source>
        <dbReference type="SAM" id="MobiDB-lite"/>
    </source>
</evidence>
<keyword evidence="3 6" id="KW-1133">Transmembrane helix</keyword>
<feature type="region of interest" description="Disordered" evidence="5">
    <location>
        <begin position="422"/>
        <end position="449"/>
    </location>
</feature>